<proteinExistence type="inferred from homology"/>
<evidence type="ECO:0000256" key="7">
    <source>
        <dbReference type="ARBA" id="ARBA00022932"/>
    </source>
</evidence>
<gene>
    <name evidence="13" type="ORF">HJG60_015275</name>
</gene>
<evidence type="ECO:0000256" key="3">
    <source>
        <dbReference type="ARBA" id="ARBA00022679"/>
    </source>
</evidence>
<reference evidence="13 14" key="1">
    <citation type="journal article" date="2020" name="Nature">
        <title>Six reference-quality genomes reveal evolution of bat adaptations.</title>
        <authorList>
            <person name="Jebb D."/>
            <person name="Huang Z."/>
            <person name="Pippel M."/>
            <person name="Hughes G.M."/>
            <person name="Lavrichenko K."/>
            <person name="Devanna P."/>
            <person name="Winkler S."/>
            <person name="Jermiin L.S."/>
            <person name="Skirmuntt E.C."/>
            <person name="Katzourakis A."/>
            <person name="Burkitt-Gray L."/>
            <person name="Ray D.A."/>
            <person name="Sullivan K.A.M."/>
            <person name="Roscito J.G."/>
            <person name="Kirilenko B.M."/>
            <person name="Davalos L.M."/>
            <person name="Corthals A.P."/>
            <person name="Power M.L."/>
            <person name="Jones G."/>
            <person name="Ransome R.D."/>
            <person name="Dechmann D.K.N."/>
            <person name="Locatelli A.G."/>
            <person name="Puechmaille S.J."/>
            <person name="Fedrigo O."/>
            <person name="Jarvis E.D."/>
            <person name="Hiller M."/>
            <person name="Vernes S.C."/>
            <person name="Myers E.W."/>
            <person name="Teeling E.C."/>
        </authorList>
    </citation>
    <scope>NUCLEOTIDE SEQUENCE [LARGE SCALE GENOMIC DNA]</scope>
    <source>
        <strain evidence="13">Bat1K_MPI-CBG_1</strain>
    </source>
</reference>
<evidence type="ECO:0000313" key="13">
    <source>
        <dbReference type="EMBL" id="KAF6132176.1"/>
    </source>
</evidence>
<dbReference type="Proteomes" id="UP000664940">
    <property type="component" value="Unassembled WGS sequence"/>
</dbReference>
<evidence type="ECO:0000313" key="14">
    <source>
        <dbReference type="Proteomes" id="UP000664940"/>
    </source>
</evidence>
<dbReference type="InterPro" id="IPR001098">
    <property type="entry name" value="DNA-dir_DNA_pol_A_palm_dom"/>
</dbReference>
<name>A0A834EWJ4_9CHIR</name>
<dbReference type="GO" id="GO:0006302">
    <property type="term" value="P:double-strand break repair"/>
    <property type="evidence" value="ECO:0007669"/>
    <property type="project" value="TreeGrafter"/>
</dbReference>
<keyword evidence="7" id="KW-0239">DNA-directed DNA polymerase</keyword>
<evidence type="ECO:0000256" key="8">
    <source>
        <dbReference type="ARBA" id="ARBA00023125"/>
    </source>
</evidence>
<comment type="catalytic activity">
    <reaction evidence="10">
        <text>DNA(n) + a 2'-deoxyribonucleoside 5'-triphosphate = DNA(n+1) + diphosphate</text>
        <dbReference type="Rhea" id="RHEA:22508"/>
        <dbReference type="Rhea" id="RHEA-COMP:17339"/>
        <dbReference type="Rhea" id="RHEA-COMP:17340"/>
        <dbReference type="ChEBI" id="CHEBI:33019"/>
        <dbReference type="ChEBI" id="CHEBI:61560"/>
        <dbReference type="ChEBI" id="CHEBI:173112"/>
        <dbReference type="EC" id="2.7.7.7"/>
    </reaction>
</comment>
<dbReference type="InterPro" id="IPR002298">
    <property type="entry name" value="DNA_polymerase_A"/>
</dbReference>
<dbReference type="PANTHER" id="PTHR10133">
    <property type="entry name" value="DNA POLYMERASE I"/>
    <property type="match status" value="1"/>
</dbReference>
<comment type="similarity">
    <text evidence="1">Belongs to the DNA polymerase type-A family.</text>
</comment>
<feature type="compositionally biased region" description="Polar residues" evidence="11">
    <location>
        <begin position="96"/>
        <end position="107"/>
    </location>
</feature>
<feature type="compositionally biased region" description="Basic and acidic residues" evidence="11">
    <location>
        <begin position="60"/>
        <end position="75"/>
    </location>
</feature>
<organism evidence="13 14">
    <name type="scientific">Phyllostomus discolor</name>
    <name type="common">pale spear-nosed bat</name>
    <dbReference type="NCBI Taxonomy" id="89673"/>
    <lineage>
        <taxon>Eukaryota</taxon>
        <taxon>Metazoa</taxon>
        <taxon>Chordata</taxon>
        <taxon>Craniata</taxon>
        <taxon>Vertebrata</taxon>
        <taxon>Euteleostomi</taxon>
        <taxon>Mammalia</taxon>
        <taxon>Eutheria</taxon>
        <taxon>Laurasiatheria</taxon>
        <taxon>Chiroptera</taxon>
        <taxon>Yangochiroptera</taxon>
        <taxon>Phyllostomidae</taxon>
        <taxon>Phyllostominae</taxon>
        <taxon>Phyllostomus</taxon>
    </lineage>
</organism>
<dbReference type="SUPFAM" id="SSF56672">
    <property type="entry name" value="DNA/RNA polymerases"/>
    <property type="match status" value="1"/>
</dbReference>
<dbReference type="EC" id="2.7.7.7" evidence="2"/>
<protein>
    <recommendedName>
        <fullName evidence="2">DNA-directed DNA polymerase</fullName>
        <ecNumber evidence="2">2.7.7.7</ecNumber>
    </recommendedName>
</protein>
<dbReference type="FunFam" id="1.20.1060.10:FF:000001">
    <property type="entry name" value="DNA polymerase I"/>
    <property type="match status" value="1"/>
</dbReference>
<dbReference type="EMBL" id="JABVXQ010000001">
    <property type="protein sequence ID" value="KAF6132176.1"/>
    <property type="molecule type" value="Genomic_DNA"/>
</dbReference>
<evidence type="ECO:0000256" key="4">
    <source>
        <dbReference type="ARBA" id="ARBA00022695"/>
    </source>
</evidence>
<keyword evidence="6" id="KW-0227">DNA damage</keyword>
<sequence length="836" mass="92180">MKMENYEAFVGFDLCQIPLSSVAQKIMSALHSGNLVESVNWRENEKTAEAVNKSSVERSGPPHDGKNQALGEKRHSSLTSQTPGACIGLSPRPATSRLSEQLPPDQQQNISSAAAASFLMPQHKREASVLQKMEHKRKYFLEKYINNENEDSTNLKRKRITCDNSPEKTTKQEALGEADKADASLNSGDSRAFRDHFCDTRYLDDLEKSQLIDTLQQAAAVVVTLMYKDGSTQLRSDQAPPPSVKGVVVLLLQSREEGGRGLPAAAASGQGPEGGFSPGDRYIYIETEHSSVWGQEPEAHSPFARNVLFQILKCDCPVICYNAKDFVRTVLQFLGDDGSWKRVADFTGLDPSIAAWLIDPRDAAPSFEDLVARYSENPSTVQVSSTYGNASKSTVSRLKELEQEAHLVAGEQFLITSSTQLREVLFGKLKLHLRGPVEMPPRTGPQRHLSTSEAVLHALRDLHPLPKIILEHRQVHKVKSSFVDGLLAFVNKGSVSSTWNQTGTVTGRLSAKRPNIQGISKHPIRITRPRDYRGTAEDTLTIAPRAVFVAAEGHSFLAADFSQIELRILAHLSGDPELLKLFQESERDDVFSTLTSQWKDVPADRVTDADRERTKKVVYSVVYGAGKERLAACLGVTVQEASQFLESFLQKYKKIKDFAQATIAGCRQTGYVTSLMGRRRPLPGIRARDWQLRAQAERQAVNFVVQGSAADLCKMAMTHIFAAVAASPALTARLVAQIHDELLFEVEDPQVAEFAALVRGAMESVQHVRALELRLQVPLKVSLSAGRSWGHLVPLQEAPDPRPRPRPAESPSNRQAAGPLVSTCTPRLHFPPGFCL</sequence>
<feature type="region of interest" description="Disordered" evidence="11">
    <location>
        <begin position="793"/>
        <end position="823"/>
    </location>
</feature>
<evidence type="ECO:0000256" key="10">
    <source>
        <dbReference type="ARBA" id="ARBA00049244"/>
    </source>
</evidence>
<feature type="region of interest" description="Disordered" evidence="11">
    <location>
        <begin position="46"/>
        <end position="107"/>
    </location>
</feature>
<dbReference type="CDD" id="cd08638">
    <property type="entry name" value="DNA_pol_A_theta"/>
    <property type="match status" value="1"/>
</dbReference>
<dbReference type="Pfam" id="PF00476">
    <property type="entry name" value="DNA_pol_A"/>
    <property type="match status" value="1"/>
</dbReference>
<keyword evidence="3" id="KW-0808">Transferase</keyword>
<evidence type="ECO:0000256" key="9">
    <source>
        <dbReference type="ARBA" id="ARBA00023204"/>
    </source>
</evidence>
<evidence type="ECO:0000259" key="12">
    <source>
        <dbReference type="SMART" id="SM00482"/>
    </source>
</evidence>
<dbReference type="Gene3D" id="1.20.1060.10">
    <property type="entry name" value="Taq DNA Polymerase, Chain T, domain 4"/>
    <property type="match status" value="1"/>
</dbReference>
<dbReference type="Gene3D" id="1.10.150.20">
    <property type="entry name" value="5' to 3' exonuclease, C-terminal subdomain"/>
    <property type="match status" value="1"/>
</dbReference>
<evidence type="ECO:0000256" key="2">
    <source>
        <dbReference type="ARBA" id="ARBA00012417"/>
    </source>
</evidence>
<dbReference type="SMART" id="SM00482">
    <property type="entry name" value="POLAc"/>
    <property type="match status" value="1"/>
</dbReference>
<evidence type="ECO:0000256" key="5">
    <source>
        <dbReference type="ARBA" id="ARBA00022705"/>
    </source>
</evidence>
<dbReference type="AlphaFoldDB" id="A0A834EWJ4"/>
<keyword evidence="9" id="KW-0234">DNA repair</keyword>
<evidence type="ECO:0000256" key="1">
    <source>
        <dbReference type="ARBA" id="ARBA00007705"/>
    </source>
</evidence>
<dbReference type="GO" id="GO:0006261">
    <property type="term" value="P:DNA-templated DNA replication"/>
    <property type="evidence" value="ECO:0007669"/>
    <property type="project" value="InterPro"/>
</dbReference>
<dbReference type="InterPro" id="IPR043502">
    <property type="entry name" value="DNA/RNA_pol_sf"/>
</dbReference>
<accession>A0A834EWJ4</accession>
<dbReference type="PRINTS" id="PR00868">
    <property type="entry name" value="DNAPOLI"/>
</dbReference>
<dbReference type="GO" id="GO:0003887">
    <property type="term" value="F:DNA-directed DNA polymerase activity"/>
    <property type="evidence" value="ECO:0007669"/>
    <property type="project" value="UniProtKB-KW"/>
</dbReference>
<dbReference type="GO" id="GO:0003677">
    <property type="term" value="F:DNA binding"/>
    <property type="evidence" value="ECO:0007669"/>
    <property type="project" value="UniProtKB-KW"/>
</dbReference>
<keyword evidence="4" id="KW-0548">Nucleotidyltransferase</keyword>
<comment type="caution">
    <text evidence="13">The sequence shown here is derived from an EMBL/GenBank/DDBJ whole genome shotgun (WGS) entry which is preliminary data.</text>
</comment>
<feature type="domain" description="DNA-directed DNA polymerase family A palm" evidence="12">
    <location>
        <begin position="545"/>
        <end position="750"/>
    </location>
</feature>
<feature type="region of interest" description="Disordered" evidence="11">
    <location>
        <begin position="162"/>
        <end position="187"/>
    </location>
</feature>
<evidence type="ECO:0000256" key="6">
    <source>
        <dbReference type="ARBA" id="ARBA00022763"/>
    </source>
</evidence>
<evidence type="ECO:0000256" key="11">
    <source>
        <dbReference type="SAM" id="MobiDB-lite"/>
    </source>
</evidence>
<dbReference type="PANTHER" id="PTHR10133:SF27">
    <property type="entry name" value="DNA POLYMERASE NU"/>
    <property type="match status" value="1"/>
</dbReference>
<dbReference type="Gene3D" id="3.30.70.370">
    <property type="match status" value="1"/>
</dbReference>
<keyword evidence="8" id="KW-0238">DNA-binding</keyword>
<dbReference type="FunFam" id="1.10.150.20:FF:000002">
    <property type="entry name" value="DNA polymerase I"/>
    <property type="match status" value="1"/>
</dbReference>
<keyword evidence="5" id="KW-0235">DNA replication</keyword>